<feature type="transmembrane region" description="Helical" evidence="1">
    <location>
        <begin position="171"/>
        <end position="195"/>
    </location>
</feature>
<evidence type="ECO:0000256" key="1">
    <source>
        <dbReference type="SAM" id="Phobius"/>
    </source>
</evidence>
<dbReference type="SUPFAM" id="SSF55008">
    <property type="entry name" value="HMA, heavy metal-associated domain"/>
    <property type="match status" value="1"/>
</dbReference>
<dbReference type="Pfam" id="PF13473">
    <property type="entry name" value="Cupredoxin_1"/>
    <property type="match status" value="2"/>
</dbReference>
<feature type="transmembrane region" description="Helical" evidence="1">
    <location>
        <begin position="284"/>
        <end position="308"/>
    </location>
</feature>
<feature type="transmembrane region" description="Helical" evidence="1">
    <location>
        <begin position="91"/>
        <end position="111"/>
    </location>
</feature>
<dbReference type="Pfam" id="PF00403">
    <property type="entry name" value="HMA"/>
    <property type="match status" value="1"/>
</dbReference>
<dbReference type="PANTHER" id="PTHR42208:SF1">
    <property type="entry name" value="HEAVY METAL TRANSPORTER"/>
    <property type="match status" value="1"/>
</dbReference>
<gene>
    <name evidence="3" type="ORF">COT94_03640</name>
</gene>
<feature type="transmembrane region" description="Helical" evidence="1">
    <location>
        <begin position="256"/>
        <end position="278"/>
    </location>
</feature>
<evidence type="ECO:0000313" key="3">
    <source>
        <dbReference type="EMBL" id="PIT95826.1"/>
    </source>
</evidence>
<dbReference type="EMBL" id="PFAM01000022">
    <property type="protein sequence ID" value="PIT95826.1"/>
    <property type="molecule type" value="Genomic_DNA"/>
</dbReference>
<name>A0A2M6WSZ4_9BACT</name>
<dbReference type="GO" id="GO:0046872">
    <property type="term" value="F:metal ion binding"/>
    <property type="evidence" value="ECO:0007669"/>
    <property type="project" value="InterPro"/>
</dbReference>
<dbReference type="InterPro" id="IPR028096">
    <property type="entry name" value="EfeO_Cupredoxin"/>
</dbReference>
<dbReference type="Gene3D" id="2.60.40.420">
    <property type="entry name" value="Cupredoxins - blue copper proteins"/>
    <property type="match status" value="2"/>
</dbReference>
<keyword evidence="1" id="KW-0812">Transmembrane</keyword>
<dbReference type="PROSITE" id="PS50846">
    <property type="entry name" value="HMA_2"/>
    <property type="match status" value="1"/>
</dbReference>
<organism evidence="3 4">
    <name type="scientific">Candidatus Falkowbacteria bacterium CG10_big_fil_rev_8_21_14_0_10_37_14</name>
    <dbReference type="NCBI Taxonomy" id="1974561"/>
    <lineage>
        <taxon>Bacteria</taxon>
        <taxon>Candidatus Falkowiibacteriota</taxon>
    </lineage>
</organism>
<dbReference type="InterPro" id="IPR006121">
    <property type="entry name" value="HMA_dom"/>
</dbReference>
<protein>
    <recommendedName>
        <fullName evidence="2">HMA domain-containing protein</fullName>
    </recommendedName>
</protein>
<reference evidence="4" key="1">
    <citation type="submission" date="2017-09" db="EMBL/GenBank/DDBJ databases">
        <title>Depth-based differentiation of microbial function through sediment-hosted aquifers and enrichment of novel symbionts in the deep terrestrial subsurface.</title>
        <authorList>
            <person name="Probst A.J."/>
            <person name="Ladd B."/>
            <person name="Jarett J.K."/>
            <person name="Geller-Mcgrath D.E."/>
            <person name="Sieber C.M.K."/>
            <person name="Emerson J.B."/>
            <person name="Anantharaman K."/>
            <person name="Thomas B.C."/>
            <person name="Malmstrom R."/>
            <person name="Stieglmeier M."/>
            <person name="Klingl A."/>
            <person name="Woyke T."/>
            <person name="Ryan C.M."/>
            <person name="Banfield J.F."/>
        </authorList>
    </citation>
    <scope>NUCLEOTIDE SEQUENCE [LARGE SCALE GENOMIC DNA]</scope>
</reference>
<dbReference type="InterPro" id="IPR036163">
    <property type="entry name" value="HMA_dom_sf"/>
</dbReference>
<keyword evidence="1" id="KW-0472">Membrane</keyword>
<feature type="domain" description="HMA" evidence="2">
    <location>
        <begin position="7"/>
        <end position="73"/>
    </location>
</feature>
<dbReference type="CDD" id="cd00371">
    <property type="entry name" value="HMA"/>
    <property type="match status" value="1"/>
</dbReference>
<sequence>MSQSNSCKISLPIKGMHCRSCELLLEEKFSGIKNVEKSDINYRRGTAEIYYNGSQPSIPELEKVIIDNGYEVGTEGKANWFSKKKKDYEELLWAILITLIGYEVLVFFGISDIGSLVNTSETSYGMVVLIGLVAGVSSCMALVGGLVLGLSAKHAEKHPEATASQKFTPHIYFNVGRIGGYAVLGGILGSLGSVFQMSSSVNSLLTLFAGAIMLFVGLQLIDIFPRLSNFTITLPKNLSKSLGLNKHQAEYSSTNSLAIGALTFFLPCGFTQAMQIYAVSTGSFTSGAIIMGLFALGTAPGLLSVGGLTSVLKGSAARKFFKVAGVAVLMFAFFNINNGLTLSGINTGLLKVKTSKTTVSSDPNVKLIDGVQVINMTESNSGYAPNNFTIVKGVPVKWIIDAQDPYSCASSLIAPKLGIRKNLKAGKNVIEFTPTISGLVPFSCSMGMYTGSFNIVESGNDKASSITDIKAGEAQTPNNSRTASCGVTPNNTPNNSASCGASGGGCGCGGSTNRPAQDTNTPPVVAEVTKEPITKEPLQTLKTTYTKNYYLRPSTFTVKAGTKTRLEIDVRDSGGGCGSEITIDGLYNNTTPLRAGVPIVMEFTPTTPGVYDITCGMGMIHFGSITVE</sequence>
<dbReference type="InterPro" id="IPR008972">
    <property type="entry name" value="Cupredoxin"/>
</dbReference>
<evidence type="ECO:0000259" key="2">
    <source>
        <dbReference type="PROSITE" id="PS50846"/>
    </source>
</evidence>
<proteinExistence type="predicted"/>
<dbReference type="SUPFAM" id="SSF49503">
    <property type="entry name" value="Cupredoxins"/>
    <property type="match status" value="2"/>
</dbReference>
<feature type="transmembrane region" description="Helical" evidence="1">
    <location>
        <begin position="123"/>
        <end position="150"/>
    </location>
</feature>
<dbReference type="Gene3D" id="3.30.70.100">
    <property type="match status" value="1"/>
</dbReference>
<dbReference type="InterPro" id="IPR039447">
    <property type="entry name" value="UreH-like_TM_dom"/>
</dbReference>
<dbReference type="PANTHER" id="PTHR42208">
    <property type="entry name" value="HEAVY METAL TRANSPORTER-RELATED"/>
    <property type="match status" value="1"/>
</dbReference>
<comment type="caution">
    <text evidence="3">The sequence shown here is derived from an EMBL/GenBank/DDBJ whole genome shotgun (WGS) entry which is preliminary data.</text>
</comment>
<feature type="transmembrane region" description="Helical" evidence="1">
    <location>
        <begin position="320"/>
        <end position="336"/>
    </location>
</feature>
<evidence type="ECO:0000313" key="4">
    <source>
        <dbReference type="Proteomes" id="UP000228533"/>
    </source>
</evidence>
<keyword evidence="1" id="KW-1133">Transmembrane helix</keyword>
<feature type="transmembrane region" description="Helical" evidence="1">
    <location>
        <begin position="201"/>
        <end position="221"/>
    </location>
</feature>
<dbReference type="AlphaFoldDB" id="A0A2M6WSZ4"/>
<dbReference type="Proteomes" id="UP000228533">
    <property type="component" value="Unassembled WGS sequence"/>
</dbReference>
<dbReference type="Pfam" id="PF13386">
    <property type="entry name" value="DsbD_2"/>
    <property type="match status" value="1"/>
</dbReference>
<accession>A0A2M6WSZ4</accession>